<proteinExistence type="predicted"/>
<sequence>MTKERLEELKEQVASIGHNLGPAFLEAEERVRTEVDKLVPTEPEPETELERAKIVLDLMSSHIRGEYLLPEPSAAYTAVGFLIIAAYTGVTIATVPAISVAGDVAILGFIYAALREEIEEYVQWRRKAEPDYAKHEA</sequence>
<keyword evidence="2" id="KW-1185">Reference proteome</keyword>
<dbReference type="Proteomes" id="UP000606730">
    <property type="component" value="Unassembled WGS sequence"/>
</dbReference>
<gene>
    <name evidence="1" type="ORF">GCM10011517_21490</name>
</gene>
<evidence type="ECO:0008006" key="3">
    <source>
        <dbReference type="Google" id="ProtNLM"/>
    </source>
</evidence>
<reference evidence="1" key="1">
    <citation type="journal article" date="2014" name="Int. J. Syst. Evol. Microbiol.">
        <title>Complete genome sequence of Corynebacterium casei LMG S-19264T (=DSM 44701T), isolated from a smear-ripened cheese.</title>
        <authorList>
            <consortium name="US DOE Joint Genome Institute (JGI-PGF)"/>
            <person name="Walter F."/>
            <person name="Albersmeier A."/>
            <person name="Kalinowski J."/>
            <person name="Ruckert C."/>
        </authorList>
    </citation>
    <scope>NUCLEOTIDE SEQUENCE</scope>
    <source>
        <strain evidence="1">CGMCC 1.16012</strain>
    </source>
</reference>
<comment type="caution">
    <text evidence="1">The sequence shown here is derived from an EMBL/GenBank/DDBJ whole genome shotgun (WGS) entry which is preliminary data.</text>
</comment>
<dbReference type="RefSeq" id="WP_095594080.1">
    <property type="nucleotide sequence ID" value="NZ_BMKN01000002.1"/>
</dbReference>
<evidence type="ECO:0000313" key="1">
    <source>
        <dbReference type="EMBL" id="GGE53466.1"/>
    </source>
</evidence>
<accession>A0A917AHJ7</accession>
<dbReference type="AlphaFoldDB" id="A0A917AHJ7"/>
<protein>
    <recommendedName>
        <fullName evidence="3">DUF1232 domain-containing protein</fullName>
    </recommendedName>
</protein>
<evidence type="ECO:0000313" key="2">
    <source>
        <dbReference type="Proteomes" id="UP000606730"/>
    </source>
</evidence>
<dbReference type="EMBL" id="BMKN01000002">
    <property type="protein sequence ID" value="GGE53466.1"/>
    <property type="molecule type" value="Genomic_DNA"/>
</dbReference>
<reference evidence="1" key="2">
    <citation type="submission" date="2020-09" db="EMBL/GenBank/DDBJ databases">
        <authorList>
            <person name="Sun Q."/>
            <person name="Zhou Y."/>
        </authorList>
    </citation>
    <scope>NUCLEOTIDE SEQUENCE</scope>
    <source>
        <strain evidence="1">CGMCC 1.16012</strain>
    </source>
</reference>
<name>A0A917AHJ7_9RHOB</name>
<organism evidence="1 2">
    <name type="scientific">Actibacterium pelagium</name>
    <dbReference type="NCBI Taxonomy" id="2029103"/>
    <lineage>
        <taxon>Bacteria</taxon>
        <taxon>Pseudomonadati</taxon>
        <taxon>Pseudomonadota</taxon>
        <taxon>Alphaproteobacteria</taxon>
        <taxon>Rhodobacterales</taxon>
        <taxon>Roseobacteraceae</taxon>
        <taxon>Actibacterium</taxon>
    </lineage>
</organism>